<protein>
    <submittedName>
        <fullName evidence="2">Uncharacterized protein</fullName>
    </submittedName>
</protein>
<accession>A0AAV2SV79</accession>
<evidence type="ECO:0000256" key="1">
    <source>
        <dbReference type="SAM" id="MobiDB-lite"/>
    </source>
</evidence>
<reference evidence="2 3" key="1">
    <citation type="submission" date="2024-05" db="EMBL/GenBank/DDBJ databases">
        <authorList>
            <person name="Wallberg A."/>
        </authorList>
    </citation>
    <scope>NUCLEOTIDE SEQUENCE [LARGE SCALE GENOMIC DNA]</scope>
</reference>
<feature type="region of interest" description="Disordered" evidence="1">
    <location>
        <begin position="1"/>
        <end position="50"/>
    </location>
</feature>
<proteinExistence type="predicted"/>
<evidence type="ECO:0000313" key="2">
    <source>
        <dbReference type="EMBL" id="CAL4237661.1"/>
    </source>
</evidence>
<dbReference type="Proteomes" id="UP001497623">
    <property type="component" value="Unassembled WGS sequence"/>
</dbReference>
<comment type="caution">
    <text evidence="2">The sequence shown here is derived from an EMBL/GenBank/DDBJ whole genome shotgun (WGS) entry which is preliminary data.</text>
</comment>
<evidence type="ECO:0000313" key="3">
    <source>
        <dbReference type="Proteomes" id="UP001497623"/>
    </source>
</evidence>
<dbReference type="EMBL" id="CAXKWB010122072">
    <property type="protein sequence ID" value="CAL4237661.1"/>
    <property type="molecule type" value="Genomic_DNA"/>
</dbReference>
<keyword evidence="3" id="KW-1185">Reference proteome</keyword>
<sequence length="100" mass="9607">MFSKFKASGVSSGGGATNGGSPTRVGTPTGGPGGGGGGPINNSTTGMMGGNVGSTTAVVGAPALDSSPLAQQFEVGKLVATAGPSNVWKVYEGYRKSDAK</sequence>
<organism evidence="2 3">
    <name type="scientific">Meganyctiphanes norvegica</name>
    <name type="common">Northern krill</name>
    <name type="synonym">Thysanopoda norvegica</name>
    <dbReference type="NCBI Taxonomy" id="48144"/>
    <lineage>
        <taxon>Eukaryota</taxon>
        <taxon>Metazoa</taxon>
        <taxon>Ecdysozoa</taxon>
        <taxon>Arthropoda</taxon>
        <taxon>Crustacea</taxon>
        <taxon>Multicrustacea</taxon>
        <taxon>Malacostraca</taxon>
        <taxon>Eumalacostraca</taxon>
        <taxon>Eucarida</taxon>
        <taxon>Euphausiacea</taxon>
        <taxon>Euphausiidae</taxon>
        <taxon>Meganyctiphanes</taxon>
    </lineage>
</organism>
<name>A0AAV2SV79_MEGNR</name>
<feature type="compositionally biased region" description="Gly residues" evidence="1">
    <location>
        <begin position="28"/>
        <end position="39"/>
    </location>
</feature>
<dbReference type="AlphaFoldDB" id="A0AAV2SV79"/>
<feature type="non-terminal residue" evidence="2">
    <location>
        <position position="100"/>
    </location>
</feature>
<gene>
    <name evidence="2" type="ORF">MNOR_LOCUS40384</name>
</gene>